<dbReference type="EMBL" id="JACJPY010000022">
    <property type="protein sequence ID" value="MBD2150259.1"/>
    <property type="molecule type" value="Genomic_DNA"/>
</dbReference>
<dbReference type="InterPro" id="IPR012431">
    <property type="entry name" value="PDDEXK_10"/>
</dbReference>
<dbReference type="RefSeq" id="WP_190350622.1">
    <property type="nucleotide sequence ID" value="NZ_JACJPY010000022.1"/>
</dbReference>
<dbReference type="PANTHER" id="PTHR34314:SF6">
    <property type="entry name" value="DUF3782 DOMAIN-CONTAINING PROTEIN"/>
    <property type="match status" value="1"/>
</dbReference>
<dbReference type="InterPro" id="IPR024271">
    <property type="entry name" value="DUF3782"/>
</dbReference>
<dbReference type="PANTHER" id="PTHR34314">
    <property type="entry name" value="CRENARCHAEAL PROTEIN, PUTATIVE-RELATED"/>
    <property type="match status" value="1"/>
</dbReference>
<dbReference type="SUPFAM" id="SSF52980">
    <property type="entry name" value="Restriction endonuclease-like"/>
    <property type="match status" value="1"/>
</dbReference>
<accession>A0A926Z7R7</accession>
<keyword evidence="3" id="KW-1185">Reference proteome</keyword>
<evidence type="ECO:0000313" key="2">
    <source>
        <dbReference type="EMBL" id="MBD2150259.1"/>
    </source>
</evidence>
<reference evidence="2" key="2">
    <citation type="submission" date="2020-08" db="EMBL/GenBank/DDBJ databases">
        <authorList>
            <person name="Chen M."/>
            <person name="Teng W."/>
            <person name="Zhao L."/>
            <person name="Hu C."/>
            <person name="Zhou Y."/>
            <person name="Han B."/>
            <person name="Song L."/>
            <person name="Shu W."/>
        </authorList>
    </citation>
    <scope>NUCLEOTIDE SEQUENCE</scope>
    <source>
        <strain evidence="2">FACHB-1277</strain>
    </source>
</reference>
<dbReference type="AlphaFoldDB" id="A0A926Z7R7"/>
<evidence type="ECO:0000313" key="3">
    <source>
        <dbReference type="Proteomes" id="UP000631421"/>
    </source>
</evidence>
<feature type="coiled-coil region" evidence="1">
    <location>
        <begin position="97"/>
        <end position="148"/>
    </location>
</feature>
<reference evidence="2" key="1">
    <citation type="journal article" date="2015" name="ISME J.">
        <title>Draft Genome Sequence of Streptomyces incarnatus NRRL8089, which Produces the Nucleoside Antibiotic Sinefungin.</title>
        <authorList>
            <person name="Oshima K."/>
            <person name="Hattori M."/>
            <person name="Shimizu H."/>
            <person name="Fukuda K."/>
            <person name="Nemoto M."/>
            <person name="Inagaki K."/>
            <person name="Tamura T."/>
        </authorList>
    </citation>
    <scope>NUCLEOTIDE SEQUENCE</scope>
    <source>
        <strain evidence="2">FACHB-1277</strain>
    </source>
</reference>
<name>A0A926Z7R7_9CYAN</name>
<dbReference type="Pfam" id="PF07788">
    <property type="entry name" value="PDDEXK_10"/>
    <property type="match status" value="1"/>
</dbReference>
<dbReference type="Pfam" id="PF12644">
    <property type="entry name" value="DUF3782"/>
    <property type="match status" value="1"/>
</dbReference>
<dbReference type="InterPro" id="IPR011335">
    <property type="entry name" value="Restrct_endonuc-II-like"/>
</dbReference>
<comment type="caution">
    <text evidence="2">The sequence shown here is derived from an EMBL/GenBank/DDBJ whole genome shotgun (WGS) entry which is preliminary data.</text>
</comment>
<keyword evidence="1" id="KW-0175">Coiled coil</keyword>
<dbReference type="Proteomes" id="UP000631421">
    <property type="component" value="Unassembled WGS sequence"/>
</dbReference>
<evidence type="ECO:0000256" key="1">
    <source>
        <dbReference type="SAM" id="Coils"/>
    </source>
</evidence>
<sequence length="281" mass="33327">MIEAEIRALIQKELPRAIAEEPAIRDFVLRTVSEYYTPKTEFDQKFDRVMAELQRDREEQARKWDESNRKFYAFQAEQARKWDENNQKFDAFQAEQARKWDESNRKWEENNRKWEEDSRKWEENNQRLDRMEAQNHATLAEIQKANRRYESTIGALGSRWGLYSEASFRNGLKAILEESFGVEVMNLNEYDHNGVVFGRPDQVEIDVIVKNGVVILCELKSSMSKSDMYVFDRKATFYENFHQRSVTRKIVICPMVDHRALPVADNLGIEIYSYSDQVKEL</sequence>
<protein>
    <submittedName>
        <fullName evidence="2">DUF3782 domain-containing protein</fullName>
    </submittedName>
</protein>
<gene>
    <name evidence="2" type="ORF">H6F44_09030</name>
</gene>
<organism evidence="2 3">
    <name type="scientific">Pseudanabaena cinerea FACHB-1277</name>
    <dbReference type="NCBI Taxonomy" id="2949581"/>
    <lineage>
        <taxon>Bacteria</taxon>
        <taxon>Bacillati</taxon>
        <taxon>Cyanobacteriota</taxon>
        <taxon>Cyanophyceae</taxon>
        <taxon>Pseudanabaenales</taxon>
        <taxon>Pseudanabaenaceae</taxon>
        <taxon>Pseudanabaena</taxon>
        <taxon>Pseudanabaena cinerea</taxon>
    </lineage>
</organism>
<proteinExistence type="predicted"/>